<keyword evidence="1" id="KW-1133">Transmembrane helix</keyword>
<evidence type="ECO:0000313" key="2">
    <source>
        <dbReference type="EMBL" id="MBG6121371.1"/>
    </source>
</evidence>
<dbReference type="AlphaFoldDB" id="A0A931E094"/>
<feature type="transmembrane region" description="Helical" evidence="1">
    <location>
        <begin position="90"/>
        <end position="112"/>
    </location>
</feature>
<proteinExistence type="predicted"/>
<organism evidence="2 3">
    <name type="scientific">Corynebacterium aquatimens</name>
    <dbReference type="NCBI Taxonomy" id="1190508"/>
    <lineage>
        <taxon>Bacteria</taxon>
        <taxon>Bacillati</taxon>
        <taxon>Actinomycetota</taxon>
        <taxon>Actinomycetes</taxon>
        <taxon>Mycobacteriales</taxon>
        <taxon>Corynebacteriaceae</taxon>
        <taxon>Corynebacterium</taxon>
    </lineage>
</organism>
<dbReference type="Proteomes" id="UP000658613">
    <property type="component" value="Unassembled WGS sequence"/>
</dbReference>
<name>A0A931E094_9CORY</name>
<keyword evidence="3" id="KW-1185">Reference proteome</keyword>
<feature type="transmembrane region" description="Helical" evidence="1">
    <location>
        <begin position="30"/>
        <end position="49"/>
    </location>
</feature>
<feature type="transmembrane region" description="Helical" evidence="1">
    <location>
        <begin position="118"/>
        <end position="140"/>
    </location>
</feature>
<dbReference type="RefSeq" id="WP_196823943.1">
    <property type="nucleotide sequence ID" value="NZ_CP046980.1"/>
</dbReference>
<gene>
    <name evidence="2" type="ORF">IW254_000340</name>
</gene>
<evidence type="ECO:0000256" key="1">
    <source>
        <dbReference type="SAM" id="Phobius"/>
    </source>
</evidence>
<comment type="caution">
    <text evidence="2">The sequence shown here is derived from an EMBL/GenBank/DDBJ whole genome shotgun (WGS) entry which is preliminary data.</text>
</comment>
<protein>
    <submittedName>
        <fullName evidence="2">Na+/proline symporter</fullName>
    </submittedName>
</protein>
<dbReference type="EMBL" id="JADOUE010000001">
    <property type="protein sequence ID" value="MBG6121371.1"/>
    <property type="molecule type" value="Genomic_DNA"/>
</dbReference>
<reference evidence="2" key="1">
    <citation type="submission" date="2020-11" db="EMBL/GenBank/DDBJ databases">
        <title>Sequencing the genomes of 1000 actinobacteria strains.</title>
        <authorList>
            <person name="Klenk H.-P."/>
        </authorList>
    </citation>
    <scope>NUCLEOTIDE SEQUENCE</scope>
    <source>
        <strain evidence="2">DSM 45632</strain>
    </source>
</reference>
<sequence length="147" mass="15467">MNARNTENPAVDKLAEYDDPQAPLKRALKLGALALAAVTIVSLIGWFAARGMPGLWGVVLGAGIGGGFVLLTVISVLLTSKTDPATTMTVVLGSWLVKVVVLLVVLLILRGMTFYDTLALGVTLIAALVVVLGSETWGVMTTRSRYV</sequence>
<keyword evidence="1" id="KW-0472">Membrane</keyword>
<feature type="transmembrane region" description="Helical" evidence="1">
    <location>
        <begin position="55"/>
        <end position="78"/>
    </location>
</feature>
<accession>A0A931E094</accession>
<keyword evidence="1" id="KW-0812">Transmembrane</keyword>
<evidence type="ECO:0000313" key="3">
    <source>
        <dbReference type="Proteomes" id="UP000658613"/>
    </source>
</evidence>